<dbReference type="Gene3D" id="1.10.3560.10">
    <property type="entry name" value="yst0336 like domain"/>
    <property type="match status" value="1"/>
</dbReference>
<dbReference type="InterPro" id="IPR008476">
    <property type="entry name" value="PBDC1_metazoa/fungi"/>
</dbReference>
<dbReference type="OrthoDB" id="10248897at2759"/>
<organism evidence="2">
    <name type="scientific">Capitella teleta</name>
    <name type="common">Polychaete worm</name>
    <dbReference type="NCBI Taxonomy" id="283909"/>
    <lineage>
        <taxon>Eukaryota</taxon>
        <taxon>Metazoa</taxon>
        <taxon>Spiralia</taxon>
        <taxon>Lophotrochozoa</taxon>
        <taxon>Annelida</taxon>
        <taxon>Polychaeta</taxon>
        <taxon>Sedentaria</taxon>
        <taxon>Scolecida</taxon>
        <taxon>Capitellidae</taxon>
        <taxon>Capitella</taxon>
    </lineage>
</organism>
<evidence type="ECO:0000313" key="2">
    <source>
        <dbReference type="EMBL" id="ELT93419.1"/>
    </source>
</evidence>
<dbReference type="EMBL" id="KB309749">
    <property type="protein sequence ID" value="ELT93419.1"/>
    <property type="molecule type" value="Genomic_DNA"/>
</dbReference>
<dbReference type="Pfam" id="PF04669">
    <property type="entry name" value="PBDC1"/>
    <property type="match status" value="1"/>
</dbReference>
<keyword evidence="4" id="KW-1185">Reference proteome</keyword>
<evidence type="ECO:0000313" key="4">
    <source>
        <dbReference type="Proteomes" id="UP000014760"/>
    </source>
</evidence>
<dbReference type="FunCoup" id="R7TI68">
    <property type="interactions" value="1265"/>
</dbReference>
<dbReference type="Proteomes" id="UP000014760">
    <property type="component" value="Unassembled WGS sequence"/>
</dbReference>
<reference evidence="2 4" key="2">
    <citation type="journal article" date="2013" name="Nature">
        <title>Insights into bilaterian evolution from three spiralian genomes.</title>
        <authorList>
            <person name="Simakov O."/>
            <person name="Marletaz F."/>
            <person name="Cho S.J."/>
            <person name="Edsinger-Gonzales E."/>
            <person name="Havlak P."/>
            <person name="Hellsten U."/>
            <person name="Kuo D.H."/>
            <person name="Larsson T."/>
            <person name="Lv J."/>
            <person name="Arendt D."/>
            <person name="Savage R."/>
            <person name="Osoegawa K."/>
            <person name="de Jong P."/>
            <person name="Grimwood J."/>
            <person name="Chapman J.A."/>
            <person name="Shapiro H."/>
            <person name="Aerts A."/>
            <person name="Otillar R.P."/>
            <person name="Terry A.Y."/>
            <person name="Boore J.L."/>
            <person name="Grigoriev I.V."/>
            <person name="Lindberg D.R."/>
            <person name="Seaver E.C."/>
            <person name="Weisblat D.A."/>
            <person name="Putnam N.H."/>
            <person name="Rokhsar D.S."/>
        </authorList>
    </citation>
    <scope>NUCLEOTIDE SEQUENCE</scope>
    <source>
        <strain evidence="2 4">I ESC-2004</strain>
    </source>
</reference>
<protein>
    <recommendedName>
        <fullName evidence="1">Polysaccharide biosynthesis domain-containing protein</fullName>
    </recommendedName>
</protein>
<dbReference type="PANTHER" id="PTHR13410">
    <property type="entry name" value="PROTEIN PBDC1"/>
    <property type="match status" value="1"/>
</dbReference>
<name>R7TI68_CAPTE</name>
<evidence type="ECO:0000259" key="1">
    <source>
        <dbReference type="Pfam" id="PF04669"/>
    </source>
</evidence>
<dbReference type="InterPro" id="IPR023139">
    <property type="entry name" value="PBDC1-like_dom_sf"/>
</dbReference>
<evidence type="ECO:0000313" key="3">
    <source>
        <dbReference type="EnsemblMetazoa" id="CapteP165154"/>
    </source>
</evidence>
<dbReference type="EMBL" id="AMQN01012783">
    <property type="status" value="NOT_ANNOTATED_CDS"/>
    <property type="molecule type" value="Genomic_DNA"/>
</dbReference>
<feature type="domain" description="Polysaccharide biosynthesis" evidence="1">
    <location>
        <begin position="29"/>
        <end position="153"/>
    </location>
</feature>
<reference evidence="4" key="1">
    <citation type="submission" date="2012-12" db="EMBL/GenBank/DDBJ databases">
        <authorList>
            <person name="Hellsten U."/>
            <person name="Grimwood J."/>
            <person name="Chapman J.A."/>
            <person name="Shapiro H."/>
            <person name="Aerts A."/>
            <person name="Otillar R.P."/>
            <person name="Terry A.Y."/>
            <person name="Boore J.L."/>
            <person name="Simakov O."/>
            <person name="Marletaz F."/>
            <person name="Cho S.-J."/>
            <person name="Edsinger-Gonzales E."/>
            <person name="Havlak P."/>
            <person name="Kuo D.-H."/>
            <person name="Larsson T."/>
            <person name="Lv J."/>
            <person name="Arendt D."/>
            <person name="Savage R."/>
            <person name="Osoegawa K."/>
            <person name="de Jong P."/>
            <person name="Lindberg D.R."/>
            <person name="Seaver E.C."/>
            <person name="Weisblat D.A."/>
            <person name="Putnam N.H."/>
            <person name="Grigoriev I.V."/>
            <person name="Rokhsar D.S."/>
        </authorList>
    </citation>
    <scope>NUCLEOTIDE SEQUENCE</scope>
    <source>
        <strain evidence="4">I ESC-2004</strain>
    </source>
</reference>
<dbReference type="PANTHER" id="PTHR13410:SF9">
    <property type="entry name" value="PROTEIN PBDC1"/>
    <property type="match status" value="1"/>
</dbReference>
<dbReference type="AlphaFoldDB" id="R7TI68"/>
<dbReference type="InterPro" id="IPR021148">
    <property type="entry name" value="Polysacc_synth_dom"/>
</dbReference>
<proteinExistence type="predicted"/>
<sequence>MNNLSGSQLMDVNTALSLPADQYGNDEALECQWAMKAFQHAETYFNLIKAVDTSVLRLTPIDDAIYIVFREEFPDLKIDVLDLGEMKSTDGKAKWRDLLYKFEGQVNDWNMGTLLRVDCTDEVNEKNTTLVPRIQFLAIEVARNREGFNKIIREKFREAQKPSDS</sequence>
<accession>R7TI68</accession>
<dbReference type="HOGENOM" id="CLU_103791_2_1_1"/>
<reference evidence="3" key="3">
    <citation type="submission" date="2015-06" db="UniProtKB">
        <authorList>
            <consortium name="EnsemblMetazoa"/>
        </authorList>
    </citation>
    <scope>IDENTIFICATION</scope>
</reference>
<dbReference type="STRING" id="283909.R7TI68"/>
<gene>
    <name evidence="2" type="ORF">CAPTEDRAFT_165154</name>
</gene>
<dbReference type="GO" id="GO:0005737">
    <property type="term" value="C:cytoplasm"/>
    <property type="evidence" value="ECO:0007669"/>
    <property type="project" value="TreeGrafter"/>
</dbReference>
<dbReference type="EnsemblMetazoa" id="CapteT165154">
    <property type="protein sequence ID" value="CapteP165154"/>
    <property type="gene ID" value="CapteG165154"/>
</dbReference>
<dbReference type="OMA" id="MELMHGA"/>